<evidence type="ECO:0000256" key="3">
    <source>
        <dbReference type="ARBA" id="ARBA00022553"/>
    </source>
</evidence>
<dbReference type="InterPro" id="IPR003594">
    <property type="entry name" value="HATPase_dom"/>
</dbReference>
<dbReference type="Pfam" id="PF02518">
    <property type="entry name" value="HATPase_c"/>
    <property type="match status" value="1"/>
</dbReference>
<sequence length="1360" mass="155663">MKKFFMFLILYVCMLLQAAGQNTYSFKHINAQEGMSNDFILDMAIDGQSFVWSATESGLNKWTGNENIVYKENNSPIVSNELTSLYYDTPTNMLWIGSRASGISLFDCHTQQFRNLTTKNGLSANDVSDIMPADEEGIWIVYLGGKIDRYDKSADSITARYNKENIPDLKGRNRCCCDDYNGSLYVGHVGNGMSVVNLKDKTVKNYRHDARNPKSLPGDNVRSIYIDHLKNVWVGTNGGLALFNSITEEFINFRHDNTDIHSLVGDNIHWVTEMQDETLWIASDLGGISILDLHNFEKADIKDLSFNNITPANSNLSSPNTRIILEDKFHNVWIGNYSTGIDFLSHAQSNFQVIPYFSEVNDKKAMNHIYGIKANEDGSLWLGGENRLSLYKDHKIIKDWDISKYMSRAYSVIYIIEKDSEGNIWLGINDEGVICYNPRTDSFKHLDLGADNLDIHAFYEDKQGQMWIGSEEGIYIHRQGTIKKADIPEWKNWNPIIYAITKDDQQKTWVGTLGAGLYILDEKDNKELKHFYEGWKLDSSHINQIYKDRKGGLWIATYNGLGYVEDTNHPEQIKIYNEQQGLADCHIRAIQQDKQGNIWVSTYTGIACWNAYQQTFYNYDYNDGVPLGGFVESSSAMTPDGTLFFSSPHGVCYFHPQLMKNDKTVSPIEIISCESFSKQATGRNFEIAVPDDKGIVRLPYNQNTFRITFTVADYSQNGQVDYAYIMDGQDKSWYYTKKDNTITFHNIAPGNYTFKVKARLKNNDWDEKNIASMHIIVSPPLWATWYAKTIYILLVLFIMYFIFRSYKKRLLLKSSLEIEKNSRETERRSRQKEQELNNERFRFYTNIAHELRTPLTLIIGPLEDLKDDKNLTRYRTKVQTIHRSAVQLLNLINQLMEFRKTETQNRQLAVSKGNLGNLVTEIGLRYKELNRNSRVEFHIEVEPLKKVIYFDAEVITIILNNLLSNAIKYTPNGQISLSMHPVKVNGTDYTEIVVADTGYGIDAEALPHIYDRYYQAKGKHQASGTGIGLALVKSLVTLHHGTLDVESATEKGTTFFFRIPTDDTYPEALHKENKEIELPNMEEKMEEDEETDTRPILLVVEDNADIREYIAQELQDNYKILQGRNGKEGLSLALKYTPNIIVSDIMMPEMNGIELCKNVKGNMNTSHIPIILLTAKDSIQDKEEGYDNGADSYLTKPFSAKLLKSRIRNLLETRKQLAKQIVANVPIPAIDAENQVNVASHPQLSKLDETFLSKLTSLVEDNLDEEKIDVTFMTDRMNMSYSSFYRKVKALTELSPNEFVRKIKLKNSVRLILTGEYNISEAASMTGFNNMAHFRDCFKEEFGMSPSEYLKQHRSGSQSI</sequence>
<keyword evidence="10" id="KW-0812">Transmembrane</keyword>
<dbReference type="FunFam" id="3.30.565.10:FF:000006">
    <property type="entry name" value="Sensor histidine kinase WalK"/>
    <property type="match status" value="1"/>
</dbReference>
<keyword evidence="3 9" id="KW-0597">Phosphoprotein</keyword>
<dbReference type="InterPro" id="IPR018060">
    <property type="entry name" value="HTH_AraC"/>
</dbReference>
<dbReference type="InterPro" id="IPR011110">
    <property type="entry name" value="Reg_prop"/>
</dbReference>
<dbReference type="Gene3D" id="2.130.10.10">
    <property type="entry name" value="YVTN repeat-like/Quinoprotein amine dehydrogenase"/>
    <property type="match status" value="2"/>
</dbReference>
<dbReference type="PANTHER" id="PTHR43547">
    <property type="entry name" value="TWO-COMPONENT HISTIDINE KINASE"/>
    <property type="match status" value="1"/>
</dbReference>
<dbReference type="PANTHER" id="PTHR43547:SF2">
    <property type="entry name" value="HYBRID SIGNAL TRANSDUCTION HISTIDINE KINASE C"/>
    <property type="match status" value="1"/>
</dbReference>
<comment type="catalytic activity">
    <reaction evidence="1">
        <text>ATP + protein L-histidine = ADP + protein N-phospho-L-histidine.</text>
        <dbReference type="EC" id="2.7.13.3"/>
    </reaction>
</comment>
<gene>
    <name evidence="15" type="ORF">CE91St7_01430</name>
</gene>
<dbReference type="InterPro" id="IPR009057">
    <property type="entry name" value="Homeodomain-like_sf"/>
</dbReference>
<evidence type="ECO:0000313" key="15">
    <source>
        <dbReference type="EMBL" id="GKH79259.1"/>
    </source>
</evidence>
<keyword evidence="8" id="KW-0804">Transcription</keyword>
<evidence type="ECO:0000313" key="16">
    <source>
        <dbReference type="Proteomes" id="UP001055104"/>
    </source>
</evidence>
<feature type="domain" description="HTH araC/xylS-type" evidence="12">
    <location>
        <begin position="1253"/>
        <end position="1352"/>
    </location>
</feature>
<dbReference type="InterPro" id="IPR011006">
    <property type="entry name" value="CheY-like_superfamily"/>
</dbReference>
<dbReference type="EC" id="2.7.13.3" evidence="2"/>
<feature type="signal peptide" evidence="11">
    <location>
        <begin position="1"/>
        <end position="18"/>
    </location>
</feature>
<dbReference type="SMART" id="SM00448">
    <property type="entry name" value="REC"/>
    <property type="match status" value="1"/>
</dbReference>
<dbReference type="Pfam" id="PF00512">
    <property type="entry name" value="HisKA"/>
    <property type="match status" value="1"/>
</dbReference>
<evidence type="ECO:0000259" key="13">
    <source>
        <dbReference type="PROSITE" id="PS50109"/>
    </source>
</evidence>
<dbReference type="SUPFAM" id="SSF55874">
    <property type="entry name" value="ATPase domain of HSP90 chaperone/DNA topoisomerase II/histidine kinase"/>
    <property type="match status" value="1"/>
</dbReference>
<feature type="modified residue" description="4-aspartylphosphate" evidence="9">
    <location>
        <position position="1144"/>
    </location>
</feature>
<keyword evidence="10" id="KW-0472">Membrane</keyword>
<dbReference type="InterPro" id="IPR001789">
    <property type="entry name" value="Sig_transdc_resp-reg_receiver"/>
</dbReference>
<evidence type="ECO:0000256" key="4">
    <source>
        <dbReference type="ARBA" id="ARBA00022679"/>
    </source>
</evidence>
<feature type="chain" id="PRO_5041212106" description="histidine kinase" evidence="11">
    <location>
        <begin position="19"/>
        <end position="1360"/>
    </location>
</feature>
<dbReference type="GO" id="GO:0000155">
    <property type="term" value="F:phosphorelay sensor kinase activity"/>
    <property type="evidence" value="ECO:0007669"/>
    <property type="project" value="InterPro"/>
</dbReference>
<dbReference type="EMBL" id="BQOB01000001">
    <property type="protein sequence ID" value="GKH79259.1"/>
    <property type="molecule type" value="Genomic_DNA"/>
</dbReference>
<dbReference type="SUPFAM" id="SSF47384">
    <property type="entry name" value="Homodimeric domain of signal transducing histidine kinase"/>
    <property type="match status" value="1"/>
</dbReference>
<evidence type="ECO:0000259" key="12">
    <source>
        <dbReference type="PROSITE" id="PS01124"/>
    </source>
</evidence>
<keyword evidence="5 15" id="KW-0418">Kinase</keyword>
<dbReference type="GO" id="GO:0003700">
    <property type="term" value="F:DNA-binding transcription factor activity"/>
    <property type="evidence" value="ECO:0007669"/>
    <property type="project" value="InterPro"/>
</dbReference>
<evidence type="ECO:0000256" key="6">
    <source>
        <dbReference type="ARBA" id="ARBA00023015"/>
    </source>
</evidence>
<dbReference type="SUPFAM" id="SSF101898">
    <property type="entry name" value="NHL repeat"/>
    <property type="match status" value="2"/>
</dbReference>
<dbReference type="SUPFAM" id="SSF52172">
    <property type="entry name" value="CheY-like"/>
    <property type="match status" value="1"/>
</dbReference>
<evidence type="ECO:0000256" key="9">
    <source>
        <dbReference type="PROSITE-ProRule" id="PRU00169"/>
    </source>
</evidence>
<dbReference type="RefSeq" id="WP_038610769.1">
    <property type="nucleotide sequence ID" value="NZ_BQOA01000001.1"/>
</dbReference>
<dbReference type="Gene3D" id="1.10.10.60">
    <property type="entry name" value="Homeodomain-like"/>
    <property type="match status" value="1"/>
</dbReference>
<dbReference type="InterPro" id="IPR036097">
    <property type="entry name" value="HisK_dim/P_sf"/>
</dbReference>
<evidence type="ECO:0000256" key="10">
    <source>
        <dbReference type="SAM" id="Phobius"/>
    </source>
</evidence>
<keyword evidence="6" id="KW-0805">Transcription regulation</keyword>
<dbReference type="Pfam" id="PF07494">
    <property type="entry name" value="Reg_prop"/>
    <property type="match status" value="4"/>
</dbReference>
<keyword evidence="10" id="KW-1133">Transmembrane helix</keyword>
<dbReference type="Pfam" id="PF07495">
    <property type="entry name" value="Y_Y_Y"/>
    <property type="match status" value="1"/>
</dbReference>
<dbReference type="Gene3D" id="3.40.50.2300">
    <property type="match status" value="1"/>
</dbReference>
<evidence type="ECO:0000256" key="2">
    <source>
        <dbReference type="ARBA" id="ARBA00012438"/>
    </source>
</evidence>
<feature type="transmembrane region" description="Helical" evidence="10">
    <location>
        <begin position="782"/>
        <end position="803"/>
    </location>
</feature>
<organism evidence="15 16">
    <name type="scientific">Phocaeicola dorei</name>
    <dbReference type="NCBI Taxonomy" id="357276"/>
    <lineage>
        <taxon>Bacteria</taxon>
        <taxon>Pseudomonadati</taxon>
        <taxon>Bacteroidota</taxon>
        <taxon>Bacteroidia</taxon>
        <taxon>Bacteroidales</taxon>
        <taxon>Bacteroidaceae</taxon>
        <taxon>Phocaeicola</taxon>
    </lineage>
</organism>
<dbReference type="InterPro" id="IPR003661">
    <property type="entry name" value="HisK_dim/P_dom"/>
</dbReference>
<dbReference type="SMART" id="SM00387">
    <property type="entry name" value="HATPase_c"/>
    <property type="match status" value="1"/>
</dbReference>
<dbReference type="CDD" id="cd00082">
    <property type="entry name" value="HisKA"/>
    <property type="match status" value="1"/>
</dbReference>
<evidence type="ECO:0000256" key="7">
    <source>
        <dbReference type="ARBA" id="ARBA00023125"/>
    </source>
</evidence>
<evidence type="ECO:0000256" key="11">
    <source>
        <dbReference type="SAM" id="SignalP"/>
    </source>
</evidence>
<dbReference type="Gene3D" id="2.60.40.10">
    <property type="entry name" value="Immunoglobulins"/>
    <property type="match status" value="1"/>
</dbReference>
<dbReference type="Pfam" id="PF00072">
    <property type="entry name" value="Response_reg"/>
    <property type="match status" value="1"/>
</dbReference>
<dbReference type="Gene3D" id="3.30.565.10">
    <property type="entry name" value="Histidine kinase-like ATPase, C-terminal domain"/>
    <property type="match status" value="1"/>
</dbReference>
<dbReference type="InterPro" id="IPR011123">
    <property type="entry name" value="Y_Y_Y"/>
</dbReference>
<dbReference type="PROSITE" id="PS00041">
    <property type="entry name" value="HTH_ARAC_FAMILY_1"/>
    <property type="match status" value="1"/>
</dbReference>
<evidence type="ECO:0000256" key="1">
    <source>
        <dbReference type="ARBA" id="ARBA00000085"/>
    </source>
</evidence>
<keyword evidence="7" id="KW-0238">DNA-binding</keyword>
<dbReference type="CDD" id="cd17574">
    <property type="entry name" value="REC_OmpR"/>
    <property type="match status" value="1"/>
</dbReference>
<dbReference type="SUPFAM" id="SSF63829">
    <property type="entry name" value="Calcium-dependent phosphotriesterase"/>
    <property type="match status" value="1"/>
</dbReference>
<protein>
    <recommendedName>
        <fullName evidence="2">histidine kinase</fullName>
        <ecNumber evidence="2">2.7.13.3</ecNumber>
    </recommendedName>
</protein>
<dbReference type="PROSITE" id="PS50110">
    <property type="entry name" value="RESPONSE_REGULATORY"/>
    <property type="match status" value="1"/>
</dbReference>
<keyword evidence="4" id="KW-0808">Transferase</keyword>
<dbReference type="KEGG" id="bdo:EL88_16575"/>
<feature type="domain" description="Response regulatory" evidence="14">
    <location>
        <begin position="1096"/>
        <end position="1211"/>
    </location>
</feature>
<dbReference type="SMART" id="SM00388">
    <property type="entry name" value="HisKA"/>
    <property type="match status" value="1"/>
</dbReference>
<comment type="caution">
    <text evidence="15">The sequence shown here is derived from an EMBL/GenBank/DDBJ whole genome shotgun (WGS) entry which is preliminary data.</text>
</comment>
<dbReference type="Pfam" id="PF12833">
    <property type="entry name" value="HTH_18"/>
    <property type="match status" value="1"/>
</dbReference>
<dbReference type="InterPro" id="IPR015943">
    <property type="entry name" value="WD40/YVTN_repeat-like_dom_sf"/>
</dbReference>
<evidence type="ECO:0000259" key="14">
    <source>
        <dbReference type="PROSITE" id="PS50110"/>
    </source>
</evidence>
<dbReference type="PRINTS" id="PR00344">
    <property type="entry name" value="BCTRLSENSOR"/>
</dbReference>
<dbReference type="Gene3D" id="1.10.287.130">
    <property type="match status" value="1"/>
</dbReference>
<evidence type="ECO:0000256" key="8">
    <source>
        <dbReference type="ARBA" id="ARBA00023163"/>
    </source>
</evidence>
<dbReference type="InterPro" id="IPR036890">
    <property type="entry name" value="HATPase_C_sf"/>
</dbReference>
<accession>A0AA37NFR7</accession>
<dbReference type="InterPro" id="IPR004358">
    <property type="entry name" value="Sig_transdc_His_kin-like_C"/>
</dbReference>
<feature type="domain" description="Histidine kinase" evidence="13">
    <location>
        <begin position="846"/>
        <end position="1063"/>
    </location>
</feature>
<dbReference type="PROSITE" id="PS50109">
    <property type="entry name" value="HIS_KIN"/>
    <property type="match status" value="1"/>
</dbReference>
<proteinExistence type="predicted"/>
<dbReference type="InterPro" id="IPR018062">
    <property type="entry name" value="HTH_AraC-typ_CS"/>
</dbReference>
<dbReference type="SMART" id="SM00342">
    <property type="entry name" value="HTH_ARAC"/>
    <property type="match status" value="1"/>
</dbReference>
<name>A0AA37NFR7_9BACT</name>
<dbReference type="FunFam" id="3.40.50.2300:FF:000138">
    <property type="entry name" value="Two-component system sensor histidine kinase/response regulator"/>
    <property type="match status" value="1"/>
</dbReference>
<dbReference type="GO" id="GO:0043565">
    <property type="term" value="F:sequence-specific DNA binding"/>
    <property type="evidence" value="ECO:0007669"/>
    <property type="project" value="InterPro"/>
</dbReference>
<dbReference type="Proteomes" id="UP001055104">
    <property type="component" value="Unassembled WGS sequence"/>
</dbReference>
<evidence type="ECO:0000256" key="5">
    <source>
        <dbReference type="ARBA" id="ARBA00022777"/>
    </source>
</evidence>
<dbReference type="InterPro" id="IPR005467">
    <property type="entry name" value="His_kinase_dom"/>
</dbReference>
<reference evidence="15" key="1">
    <citation type="submission" date="2022-01" db="EMBL/GenBank/DDBJ databases">
        <title>Novel bile acid biosynthetic pathways are enriched in the microbiome of centenarians.</title>
        <authorList>
            <person name="Sato Y."/>
            <person name="Atarashi K."/>
            <person name="Plichta R.D."/>
            <person name="Arai Y."/>
            <person name="Sasajima S."/>
            <person name="Kearney M.S."/>
            <person name="Suda W."/>
            <person name="Takeshita K."/>
            <person name="Sasaki T."/>
            <person name="Okamoto S."/>
            <person name="Skelly N.A."/>
            <person name="Okamura Y."/>
            <person name="Vlamakis H."/>
            <person name="Li Y."/>
            <person name="Tanoue T."/>
            <person name="Takei H."/>
            <person name="Nittono H."/>
            <person name="Narushima S."/>
            <person name="Irie J."/>
            <person name="Itoh H."/>
            <person name="Moriya K."/>
            <person name="Sugiura Y."/>
            <person name="Suematsu M."/>
            <person name="Moritoki N."/>
            <person name="Shibata S."/>
            <person name="Littman R.D."/>
            <person name="Fischbach A.M."/>
            <person name="Uwamino Y."/>
            <person name="Inoue T."/>
            <person name="Honda A."/>
            <person name="Hattori M."/>
            <person name="Murai T."/>
            <person name="Xavier J.R."/>
            <person name="Hirose N."/>
            <person name="Honda K."/>
        </authorList>
    </citation>
    <scope>NUCLEOTIDE SEQUENCE</scope>
    <source>
        <strain evidence="15">CE91-St7</strain>
    </source>
</reference>
<dbReference type="SUPFAM" id="SSF46689">
    <property type="entry name" value="Homeodomain-like"/>
    <property type="match status" value="1"/>
</dbReference>
<dbReference type="InterPro" id="IPR013783">
    <property type="entry name" value="Ig-like_fold"/>
</dbReference>
<dbReference type="PROSITE" id="PS01124">
    <property type="entry name" value="HTH_ARAC_FAMILY_2"/>
    <property type="match status" value="1"/>
</dbReference>
<keyword evidence="11" id="KW-0732">Signal</keyword>